<proteinExistence type="predicted"/>
<keyword evidence="3" id="KW-1185">Reference proteome</keyword>
<keyword evidence="1" id="KW-1133">Transmembrane helix</keyword>
<dbReference type="EMBL" id="JADGMS010000004">
    <property type="protein sequence ID" value="KAF9684464.1"/>
    <property type="molecule type" value="Genomic_DNA"/>
</dbReference>
<keyword evidence="1" id="KW-0812">Transmembrane</keyword>
<organism evidence="2 3">
    <name type="scientific">Salix dunnii</name>
    <dbReference type="NCBI Taxonomy" id="1413687"/>
    <lineage>
        <taxon>Eukaryota</taxon>
        <taxon>Viridiplantae</taxon>
        <taxon>Streptophyta</taxon>
        <taxon>Embryophyta</taxon>
        <taxon>Tracheophyta</taxon>
        <taxon>Spermatophyta</taxon>
        <taxon>Magnoliopsida</taxon>
        <taxon>eudicotyledons</taxon>
        <taxon>Gunneridae</taxon>
        <taxon>Pentapetalae</taxon>
        <taxon>rosids</taxon>
        <taxon>fabids</taxon>
        <taxon>Malpighiales</taxon>
        <taxon>Salicaceae</taxon>
        <taxon>Saliceae</taxon>
        <taxon>Salix</taxon>
    </lineage>
</organism>
<evidence type="ECO:0000256" key="1">
    <source>
        <dbReference type="SAM" id="Phobius"/>
    </source>
</evidence>
<protein>
    <submittedName>
        <fullName evidence="2">Uncharacterized protein</fullName>
    </submittedName>
</protein>
<comment type="caution">
    <text evidence="2">The sequence shown here is derived from an EMBL/GenBank/DDBJ whole genome shotgun (WGS) entry which is preliminary data.</text>
</comment>
<gene>
    <name evidence="2" type="ORF">SADUNF_Sadunf04G0120900</name>
</gene>
<sequence length="110" mass="12771">MVVLMSSYSFSFGLEGLNGALKESFLIICFVVILAYFEYYTEFPRKEQKTTLHFFLHEIFSDEKPFYGQGSKIYQRNPVSKEEDREVAVVGGAIEQLFCVKMKNKNFVLD</sequence>
<evidence type="ECO:0000313" key="3">
    <source>
        <dbReference type="Proteomes" id="UP000657918"/>
    </source>
</evidence>
<dbReference type="Proteomes" id="UP000657918">
    <property type="component" value="Chromosome 4"/>
</dbReference>
<dbReference type="AlphaFoldDB" id="A0A835KFU3"/>
<reference evidence="2 3" key="1">
    <citation type="submission" date="2020-10" db="EMBL/GenBank/DDBJ databases">
        <title>Plant Genome Project.</title>
        <authorList>
            <person name="Zhang R.-G."/>
        </authorList>
    </citation>
    <scope>NUCLEOTIDE SEQUENCE [LARGE SCALE GENOMIC DNA]</scope>
    <source>
        <strain evidence="2">FAFU-HL-1</strain>
        <tissue evidence="2">Leaf</tissue>
    </source>
</reference>
<name>A0A835KFU3_9ROSI</name>
<evidence type="ECO:0000313" key="2">
    <source>
        <dbReference type="EMBL" id="KAF9684464.1"/>
    </source>
</evidence>
<accession>A0A835KFU3</accession>
<keyword evidence="1" id="KW-0472">Membrane</keyword>
<feature type="transmembrane region" description="Helical" evidence="1">
    <location>
        <begin position="20"/>
        <end position="39"/>
    </location>
</feature>